<reference evidence="1" key="1">
    <citation type="submission" date="2022-08" db="EMBL/GenBank/DDBJ databases">
        <title>Catabolic pathway analysis in culturable SAR92 clade bacteria reveals their overlooked roles in DMSP degradation in coastal seas.</title>
        <authorList>
            <person name="He X."/>
            <person name="Zhang X."/>
            <person name="Zhang Y."/>
        </authorList>
    </citation>
    <scope>NUCLEOTIDE SEQUENCE</scope>
    <source>
        <strain evidence="1">H455</strain>
    </source>
</reference>
<gene>
    <name evidence="1" type="ORF">NYF23_03740</name>
</gene>
<evidence type="ECO:0000313" key="1">
    <source>
        <dbReference type="EMBL" id="UVW35732.1"/>
    </source>
</evidence>
<proteinExistence type="predicted"/>
<dbReference type="EMBL" id="CP103416">
    <property type="protein sequence ID" value="UVW35732.1"/>
    <property type="molecule type" value="Genomic_DNA"/>
</dbReference>
<accession>A0ABY5TPM4</accession>
<dbReference type="Proteomes" id="UP001059934">
    <property type="component" value="Chromosome"/>
</dbReference>
<keyword evidence="2" id="KW-1185">Reference proteome</keyword>
<protein>
    <submittedName>
        <fullName evidence="1">Uncharacterized protein</fullName>
    </submittedName>
</protein>
<organism evidence="1 2">
    <name type="scientific">SAR92 clade bacterium H455</name>
    <dbReference type="NCBI Taxonomy" id="2974818"/>
    <lineage>
        <taxon>Bacteria</taxon>
        <taxon>Pseudomonadati</taxon>
        <taxon>Pseudomonadota</taxon>
        <taxon>Gammaproteobacteria</taxon>
        <taxon>Cellvibrionales</taxon>
        <taxon>Porticoccaceae</taxon>
        <taxon>SAR92 clade</taxon>
    </lineage>
</organism>
<name>A0ABY5TPM4_9GAMM</name>
<sequence length="99" mass="11124">MSKSLPKLEPSLLQKHLDRARDLGVELDEYAEVYNVNLEALIATATQPDLSDFVAVKMTSSSSPTTSVVLTLSNHCGQEIRFHDWPPAELLERLWRCAQ</sequence>
<evidence type="ECO:0000313" key="2">
    <source>
        <dbReference type="Proteomes" id="UP001059934"/>
    </source>
</evidence>